<reference evidence="1 2" key="1">
    <citation type="submission" date="2019-05" db="EMBL/GenBank/DDBJ databases">
        <title>Emergence of the Ug99 lineage of the wheat stem rust pathogen through somatic hybridization.</title>
        <authorList>
            <person name="Li F."/>
            <person name="Upadhyaya N.M."/>
            <person name="Sperschneider J."/>
            <person name="Matny O."/>
            <person name="Nguyen-Phuc H."/>
            <person name="Mago R."/>
            <person name="Raley C."/>
            <person name="Miller M.E."/>
            <person name="Silverstein K.A.T."/>
            <person name="Henningsen E."/>
            <person name="Hirsch C.D."/>
            <person name="Visser B."/>
            <person name="Pretorius Z.A."/>
            <person name="Steffenson B.J."/>
            <person name="Schwessinger B."/>
            <person name="Dodds P.N."/>
            <person name="Figueroa M."/>
        </authorList>
    </citation>
    <scope>NUCLEOTIDE SEQUENCE [LARGE SCALE GENOMIC DNA]</scope>
    <source>
        <strain evidence="1 2">Ug99</strain>
    </source>
</reference>
<gene>
    <name evidence="1" type="ORF">PGTUg99_035632</name>
</gene>
<name>A0A5B0Q9K1_PUCGR</name>
<protein>
    <submittedName>
        <fullName evidence="1">Uncharacterized protein</fullName>
    </submittedName>
</protein>
<evidence type="ECO:0000313" key="2">
    <source>
        <dbReference type="Proteomes" id="UP000325313"/>
    </source>
</evidence>
<evidence type="ECO:0000313" key="1">
    <source>
        <dbReference type="EMBL" id="KAA1109837.1"/>
    </source>
</evidence>
<organism evidence="1 2">
    <name type="scientific">Puccinia graminis f. sp. tritici</name>
    <dbReference type="NCBI Taxonomy" id="56615"/>
    <lineage>
        <taxon>Eukaryota</taxon>
        <taxon>Fungi</taxon>
        <taxon>Dikarya</taxon>
        <taxon>Basidiomycota</taxon>
        <taxon>Pucciniomycotina</taxon>
        <taxon>Pucciniomycetes</taxon>
        <taxon>Pucciniales</taxon>
        <taxon>Pucciniaceae</taxon>
        <taxon>Puccinia</taxon>
    </lineage>
</organism>
<sequence length="66" mass="6888">MIASFAFSKFPQGILASVLHNFSYALPEQTCKVDPPGHGLGVCMLHSLDINVTAGQAGSGVRLTSV</sequence>
<dbReference type="EMBL" id="VDEP01000304">
    <property type="protein sequence ID" value="KAA1109837.1"/>
    <property type="molecule type" value="Genomic_DNA"/>
</dbReference>
<proteinExistence type="predicted"/>
<comment type="caution">
    <text evidence="1">The sequence shown here is derived from an EMBL/GenBank/DDBJ whole genome shotgun (WGS) entry which is preliminary data.</text>
</comment>
<accession>A0A5B0Q9K1</accession>
<dbReference type="Proteomes" id="UP000325313">
    <property type="component" value="Unassembled WGS sequence"/>
</dbReference>
<dbReference type="AlphaFoldDB" id="A0A5B0Q9K1"/>